<proteinExistence type="predicted"/>
<organism evidence="1 2">
    <name type="scientific">Inquilinus limosus</name>
    <dbReference type="NCBI Taxonomy" id="171674"/>
    <lineage>
        <taxon>Bacteria</taxon>
        <taxon>Pseudomonadati</taxon>
        <taxon>Pseudomonadota</taxon>
        <taxon>Alphaproteobacteria</taxon>
        <taxon>Rhodospirillales</taxon>
        <taxon>Rhodospirillaceae</taxon>
        <taxon>Inquilinus</taxon>
    </lineage>
</organism>
<name>A0A952FU18_9PROT</name>
<sequence length="163" mass="18543">MPAFPSLQAALFADGPAPDRTEKMGLYGWLIGDWEMDTRLFAEDGTATPGSGEIHFGWALQGRAIQDVWILPGAFFGTTLRIYDPGLDAWHILWHDPVKQLYTRQLGRAEGRDIVQLGKTEDGATSRWSFREITPDAFVWRAERSPDGERDWHLLAEFRARRV</sequence>
<dbReference type="EMBL" id="JAEKLZ010000429">
    <property type="protein sequence ID" value="MBW8728609.1"/>
    <property type="molecule type" value="Genomic_DNA"/>
</dbReference>
<comment type="caution">
    <text evidence="1">The sequence shown here is derived from an EMBL/GenBank/DDBJ whole genome shotgun (WGS) entry which is preliminary data.</text>
</comment>
<protein>
    <recommendedName>
        <fullName evidence="3">DUF1579 domain-containing protein</fullName>
    </recommendedName>
</protein>
<evidence type="ECO:0000313" key="1">
    <source>
        <dbReference type="EMBL" id="MBW8728609.1"/>
    </source>
</evidence>
<dbReference type="AlphaFoldDB" id="A0A952FU18"/>
<reference evidence="1" key="1">
    <citation type="submission" date="2020-06" db="EMBL/GenBank/DDBJ databases">
        <title>Stable isotope informed genome-resolved metagenomics uncovers potential trophic interactions in rhizosphere soil.</title>
        <authorList>
            <person name="Starr E.P."/>
            <person name="Shi S."/>
            <person name="Blazewicz S.J."/>
            <person name="Koch B.J."/>
            <person name="Probst A.J."/>
            <person name="Hungate B.A."/>
            <person name="Pett-Ridge J."/>
            <person name="Firestone M.K."/>
            <person name="Banfield J.F."/>
        </authorList>
    </citation>
    <scope>NUCLEOTIDE SEQUENCE</scope>
    <source>
        <strain evidence="1">YM_69_17</strain>
    </source>
</reference>
<accession>A0A952FU18</accession>
<gene>
    <name evidence="1" type="ORF">JF625_26125</name>
</gene>
<evidence type="ECO:0008006" key="3">
    <source>
        <dbReference type="Google" id="ProtNLM"/>
    </source>
</evidence>
<evidence type="ECO:0000313" key="2">
    <source>
        <dbReference type="Proteomes" id="UP000700706"/>
    </source>
</evidence>
<dbReference type="Proteomes" id="UP000700706">
    <property type="component" value="Unassembled WGS sequence"/>
</dbReference>